<protein>
    <submittedName>
        <fullName evidence="3">Uncharacterized protein</fullName>
    </submittedName>
</protein>
<dbReference type="OrthoDB" id="239701at2759"/>
<dbReference type="InterPro" id="IPR000408">
    <property type="entry name" value="Reg_chr_condens"/>
</dbReference>
<dbReference type="PROSITE" id="PS50012">
    <property type="entry name" value="RCC1_3"/>
    <property type="match status" value="3"/>
</dbReference>
<dbReference type="PANTHER" id="PTHR22870">
    <property type="entry name" value="REGULATOR OF CHROMOSOME CONDENSATION"/>
    <property type="match status" value="1"/>
</dbReference>
<dbReference type="PANTHER" id="PTHR22870:SF446">
    <property type="entry name" value="REGULATOR OF CHROMOSOME CONDENSATION DOMAIN-CONTAINING PROTEIN"/>
    <property type="match status" value="1"/>
</dbReference>
<organism evidence="3">
    <name type="scientific">Lepeophtheirus salmonis</name>
    <name type="common">Salmon louse</name>
    <name type="synonym">Caligus salmonis</name>
    <dbReference type="NCBI Taxonomy" id="72036"/>
    <lineage>
        <taxon>Eukaryota</taxon>
        <taxon>Metazoa</taxon>
        <taxon>Ecdysozoa</taxon>
        <taxon>Arthropoda</taxon>
        <taxon>Crustacea</taxon>
        <taxon>Multicrustacea</taxon>
        <taxon>Hexanauplia</taxon>
        <taxon>Copepoda</taxon>
        <taxon>Siphonostomatoida</taxon>
        <taxon>Caligidae</taxon>
        <taxon>Lepeophtheirus</taxon>
    </lineage>
</organism>
<reference evidence="3" key="1">
    <citation type="submission" date="2014-05" db="EMBL/GenBank/DDBJ databases">
        <authorList>
            <person name="Chronopoulou M."/>
        </authorList>
    </citation>
    <scope>NUCLEOTIDE SEQUENCE</scope>
    <source>
        <tissue evidence="3">Whole organism</tissue>
    </source>
</reference>
<dbReference type="Gene3D" id="2.130.10.30">
    <property type="entry name" value="Regulator of chromosome condensation 1/beta-lactamase-inhibitor protein II"/>
    <property type="match status" value="1"/>
</dbReference>
<name>A0A0K2TM80_LEPSM</name>
<dbReference type="InterPro" id="IPR009091">
    <property type="entry name" value="RCC1/BLIP-II"/>
</dbReference>
<feature type="repeat" description="RCC1" evidence="2">
    <location>
        <begin position="389"/>
        <end position="438"/>
    </location>
</feature>
<proteinExistence type="predicted"/>
<feature type="repeat" description="RCC1" evidence="2">
    <location>
        <begin position="440"/>
        <end position="491"/>
    </location>
</feature>
<evidence type="ECO:0000256" key="2">
    <source>
        <dbReference type="PROSITE-ProRule" id="PRU00235"/>
    </source>
</evidence>
<dbReference type="InterPro" id="IPR051210">
    <property type="entry name" value="Ub_ligase/GEF_domain"/>
</dbReference>
<evidence type="ECO:0000256" key="1">
    <source>
        <dbReference type="ARBA" id="ARBA00022737"/>
    </source>
</evidence>
<dbReference type="EMBL" id="HACA01009190">
    <property type="protein sequence ID" value="CDW26551.1"/>
    <property type="molecule type" value="Transcribed_RNA"/>
</dbReference>
<dbReference type="PRINTS" id="PR00633">
    <property type="entry name" value="RCCNDNSATION"/>
</dbReference>
<keyword evidence="1" id="KW-0677">Repeat</keyword>
<accession>A0A0K2TM80</accession>
<sequence length="562" mass="62176">MSKKEEEVCRWKCLGFAAFGDVDFQLQTENLFRLASAQAQQIRTSSYFQNRLIFKLQGLENKECAEVENKDDILKLDLQRSESFSNPEEDTCRSESLQNEALLNLGLQTGLSLLFSLLQQNWSGPDEQHPLSSTVISTANNMLLSFPPLSLLAVPPLGETALDNVATFLHTSAQIPQASTSCYELLLSLAIQRGRCSDVLHWINTALTVAIQNPSLTINPVIFNKAVQLAQGRTYDSHTIYLKEAAMYLTEQIVHFTSRNKQDIYTWGCDLHSPKIWDDVNDVEKIETGSSCTYVIHTNGKVSCWKDNHFSNVHFPSPIIDASLSQDNESFILALTEDHKVYSWGNGSHGRLGHGDKKDYNFPKEISSLPPIMCISAGHHHAAAITLDGYLYTWGEGSLGRLGHKDGIVHFVPTLVKNLHNVGSVSCGAQHTLIVSKDGMQVWSFGCGNNGELGQGDTGCLYTPKLINFFDGVIMKKVIASNRFSLALSVSGDLWIWGKTPWNTSSTVPKWINSISSISNVSTGGFHLIVILENRSVYSWGLNTYGKCGLGLTSLKVIVLKK</sequence>
<dbReference type="AlphaFoldDB" id="A0A0K2TM80"/>
<feature type="repeat" description="RCC1" evidence="2">
    <location>
        <begin position="339"/>
        <end position="388"/>
    </location>
</feature>
<evidence type="ECO:0000313" key="3">
    <source>
        <dbReference type="EMBL" id="CDW26551.1"/>
    </source>
</evidence>
<dbReference type="Pfam" id="PF00415">
    <property type="entry name" value="RCC1"/>
    <property type="match status" value="3"/>
</dbReference>
<dbReference type="SUPFAM" id="SSF50985">
    <property type="entry name" value="RCC1/BLIP-II"/>
    <property type="match status" value="1"/>
</dbReference>
<dbReference type="PROSITE" id="PS00626">
    <property type="entry name" value="RCC1_2"/>
    <property type="match status" value="2"/>
</dbReference>
<dbReference type="Pfam" id="PF13540">
    <property type="entry name" value="RCC1_2"/>
    <property type="match status" value="1"/>
</dbReference>